<evidence type="ECO:0000256" key="1">
    <source>
        <dbReference type="ARBA" id="ARBA00022833"/>
    </source>
</evidence>
<evidence type="ECO:0008006" key="5">
    <source>
        <dbReference type="Google" id="ProtNLM"/>
    </source>
</evidence>
<feature type="chain" id="PRO_5046022179" description="GlcNAc-PI de-N-acetylase" evidence="2">
    <location>
        <begin position="28"/>
        <end position="341"/>
    </location>
</feature>
<dbReference type="RefSeq" id="WP_248152920.1">
    <property type="nucleotide sequence ID" value="NZ_BAAAOF010000006.1"/>
</dbReference>
<keyword evidence="4" id="KW-1185">Reference proteome</keyword>
<sequence>MRGRFARAATALAITAALVALSGCATFESDLFAGVGTPSPTPSSTVVTHGPVALVEPEYDPEDMPVHHLCEKGTLLAIWAHYDDDLIFGHQRVNDALDQGMCVTVAYLSAGDAGRGVEYSQGRELGIRNAYDTLRGLDGQWKETTDTLRTGVTVEEWRPVGLPELTLLSFRLVDGNLDGSGFASMGYESLAKLAAGTIPTVRDVDGPEALTLDQITHSLIEILSEHRPTEILTGMPHEASDLASGDHSDHQTVASFARASWRSMGVDPSKVTYAIGYQTSGYPVNVEGDVLAAKVAGFSAYAIQDPVTARCRDLNSCLDLRLFGAWLQREYSKSAAEVALP</sequence>
<comment type="caution">
    <text evidence="3">The sequence shown here is derived from an EMBL/GenBank/DDBJ whole genome shotgun (WGS) entry which is preliminary data.</text>
</comment>
<dbReference type="InterPro" id="IPR003737">
    <property type="entry name" value="GlcNAc_PI_deacetylase-related"/>
</dbReference>
<gene>
    <name evidence="3" type="ORF">GCM10009775_29760</name>
</gene>
<keyword evidence="1" id="KW-0862">Zinc</keyword>
<evidence type="ECO:0000256" key="2">
    <source>
        <dbReference type="SAM" id="SignalP"/>
    </source>
</evidence>
<dbReference type="EMBL" id="BAAAOF010000006">
    <property type="protein sequence ID" value="GAA1935938.1"/>
    <property type="molecule type" value="Genomic_DNA"/>
</dbReference>
<dbReference type="InterPro" id="IPR024078">
    <property type="entry name" value="LmbE-like_dom_sf"/>
</dbReference>
<dbReference type="Proteomes" id="UP001501343">
    <property type="component" value="Unassembled WGS sequence"/>
</dbReference>
<dbReference type="Gene3D" id="3.40.50.10320">
    <property type="entry name" value="LmbE-like"/>
    <property type="match status" value="1"/>
</dbReference>
<organism evidence="3 4">
    <name type="scientific">Microbacterium aoyamense</name>
    <dbReference type="NCBI Taxonomy" id="344166"/>
    <lineage>
        <taxon>Bacteria</taxon>
        <taxon>Bacillati</taxon>
        <taxon>Actinomycetota</taxon>
        <taxon>Actinomycetes</taxon>
        <taxon>Micrococcales</taxon>
        <taxon>Microbacteriaceae</taxon>
        <taxon>Microbacterium</taxon>
    </lineage>
</organism>
<keyword evidence="2" id="KW-0732">Signal</keyword>
<accession>A0ABP5B9B3</accession>
<dbReference type="Pfam" id="PF02585">
    <property type="entry name" value="PIG-L"/>
    <property type="match status" value="1"/>
</dbReference>
<reference evidence="4" key="1">
    <citation type="journal article" date="2019" name="Int. J. Syst. Evol. Microbiol.">
        <title>The Global Catalogue of Microorganisms (GCM) 10K type strain sequencing project: providing services to taxonomists for standard genome sequencing and annotation.</title>
        <authorList>
            <consortium name="The Broad Institute Genomics Platform"/>
            <consortium name="The Broad Institute Genome Sequencing Center for Infectious Disease"/>
            <person name="Wu L."/>
            <person name="Ma J."/>
        </authorList>
    </citation>
    <scope>NUCLEOTIDE SEQUENCE [LARGE SCALE GENOMIC DNA]</scope>
    <source>
        <strain evidence="4">JCM 14900</strain>
    </source>
</reference>
<evidence type="ECO:0000313" key="3">
    <source>
        <dbReference type="EMBL" id="GAA1935938.1"/>
    </source>
</evidence>
<dbReference type="PROSITE" id="PS51257">
    <property type="entry name" value="PROKAR_LIPOPROTEIN"/>
    <property type="match status" value="1"/>
</dbReference>
<name>A0ABP5B9B3_9MICO</name>
<feature type="signal peptide" evidence="2">
    <location>
        <begin position="1"/>
        <end position="27"/>
    </location>
</feature>
<proteinExistence type="predicted"/>
<protein>
    <recommendedName>
        <fullName evidence="5">GlcNAc-PI de-N-acetylase</fullName>
    </recommendedName>
</protein>
<dbReference type="SUPFAM" id="SSF102588">
    <property type="entry name" value="LmbE-like"/>
    <property type="match status" value="1"/>
</dbReference>
<evidence type="ECO:0000313" key="4">
    <source>
        <dbReference type="Proteomes" id="UP001501343"/>
    </source>
</evidence>